<dbReference type="InterPro" id="IPR005537">
    <property type="entry name" value="RAMP_III_fam"/>
</dbReference>
<accession>A0AAU9D8H2</accession>
<protein>
    <submittedName>
        <fullName evidence="3">Type III-B CRISPR module RAMP protein Cmr6</fullName>
    </submittedName>
</protein>
<feature type="domain" description="CRISPR type III-associated protein" evidence="2">
    <location>
        <begin position="69"/>
        <end position="260"/>
    </location>
</feature>
<name>A0AAU9D8H2_9FUSO</name>
<dbReference type="PANTHER" id="PTHR39965">
    <property type="entry name" value="CRISPR SYSTEM CMR SUBUNIT CMR6"/>
    <property type="match status" value="1"/>
</dbReference>
<organism evidence="3 4">
    <name type="scientific">Haliovirga abyssi</name>
    <dbReference type="NCBI Taxonomy" id="2996794"/>
    <lineage>
        <taxon>Bacteria</taxon>
        <taxon>Fusobacteriati</taxon>
        <taxon>Fusobacteriota</taxon>
        <taxon>Fusobacteriia</taxon>
        <taxon>Fusobacteriales</taxon>
        <taxon>Haliovirgaceae</taxon>
        <taxon>Haliovirga</taxon>
    </lineage>
</organism>
<sequence length="260" mass="29693">MSEMGNVGYLFYKKLYENKEKLLLEICKGNAKKLNDGKEGEDKVIENILSHKLNTETNKEEVKDLETFKLKITYPGLLIGSGYNHDSGLEEDFKLGFFFDYTTGLPVIPGSSIKGVLRSVFPSEKDDEEKREGKREYINEILSKDFSFEELKEIELEIFEGIKGGEKIPMKDRDIFYDAEIVEVKDKIFEDDYLCPHGDNPLKAPKPLRFLKVAPGAVFEFKFDLKEGILGEEEKKSLFEEILLDLGIGAKTNVGYGQFE</sequence>
<dbReference type="PANTHER" id="PTHR39965:SF1">
    <property type="entry name" value="CRISPR SYSTEM CMR SUBUNIT CMR6"/>
    <property type="match status" value="1"/>
</dbReference>
<evidence type="ECO:0000256" key="1">
    <source>
        <dbReference type="ARBA" id="ARBA00023118"/>
    </source>
</evidence>
<keyword evidence="1" id="KW-0051">Antiviral defense</keyword>
<evidence type="ECO:0000313" key="3">
    <source>
        <dbReference type="EMBL" id="BDU50898.1"/>
    </source>
</evidence>
<dbReference type="InterPro" id="IPR010172">
    <property type="entry name" value="CRISPR-assoc_prot_TM1791"/>
</dbReference>
<dbReference type="NCBIfam" id="TIGR01898">
    <property type="entry name" value="cas_TM1791_cmr6"/>
    <property type="match status" value="1"/>
</dbReference>
<evidence type="ECO:0000259" key="2">
    <source>
        <dbReference type="Pfam" id="PF03787"/>
    </source>
</evidence>
<dbReference type="Proteomes" id="UP001321582">
    <property type="component" value="Chromosome"/>
</dbReference>
<proteinExistence type="predicted"/>
<reference evidence="3 4" key="1">
    <citation type="submission" date="2022-11" db="EMBL/GenBank/DDBJ databases">
        <title>Haliovirga abyssi gen. nov., sp. nov., a mesophilic fermentative bacterium isolated from the Iheya North hydrothermal field and the proposal of Haliovirgaceae fam. nov.</title>
        <authorList>
            <person name="Miyazaki U."/>
            <person name="Tame A."/>
            <person name="Miyazaki J."/>
            <person name="Takai K."/>
            <person name="Sawayama S."/>
            <person name="Kitajima M."/>
            <person name="Okamoto A."/>
            <person name="Nakagawa S."/>
        </authorList>
    </citation>
    <scope>NUCLEOTIDE SEQUENCE [LARGE SCALE GENOMIC DNA]</scope>
    <source>
        <strain evidence="3 4">IC12</strain>
    </source>
</reference>
<dbReference type="EMBL" id="AP027059">
    <property type="protein sequence ID" value="BDU50898.1"/>
    <property type="molecule type" value="Genomic_DNA"/>
</dbReference>
<dbReference type="GO" id="GO:0051607">
    <property type="term" value="P:defense response to virus"/>
    <property type="evidence" value="ECO:0007669"/>
    <property type="project" value="UniProtKB-KW"/>
</dbReference>
<dbReference type="KEGG" id="haby:HLVA_14670"/>
<dbReference type="Pfam" id="PF03787">
    <property type="entry name" value="RAMPs"/>
    <property type="match status" value="1"/>
</dbReference>
<dbReference type="AlphaFoldDB" id="A0AAU9D8H2"/>
<gene>
    <name evidence="3" type="ORF">HLVA_14670</name>
</gene>
<dbReference type="RefSeq" id="WP_307903747.1">
    <property type="nucleotide sequence ID" value="NZ_AP027059.1"/>
</dbReference>
<evidence type="ECO:0000313" key="4">
    <source>
        <dbReference type="Proteomes" id="UP001321582"/>
    </source>
</evidence>
<keyword evidence="4" id="KW-1185">Reference proteome</keyword>